<feature type="coiled-coil region" evidence="9">
    <location>
        <begin position="109"/>
        <end position="136"/>
    </location>
</feature>
<dbReference type="RefSeq" id="WP_148927278.1">
    <property type="nucleotide sequence ID" value="NZ_VNHS01000001.1"/>
</dbReference>
<dbReference type="Gene3D" id="3.40.50.2300">
    <property type="match status" value="1"/>
</dbReference>
<keyword evidence="2" id="KW-0963">Cytoplasm</keyword>
<dbReference type="SUPFAM" id="SSF46689">
    <property type="entry name" value="Homeodomain-like"/>
    <property type="match status" value="2"/>
</dbReference>
<comment type="subcellular location">
    <subcellularLocation>
        <location evidence="1">Cytoplasm</location>
    </subcellularLocation>
</comment>
<dbReference type="Proteomes" id="UP000323257">
    <property type="component" value="Unassembled WGS sequence"/>
</dbReference>
<proteinExistence type="predicted"/>
<dbReference type="GO" id="GO:0000160">
    <property type="term" value="P:phosphorelay signal transduction system"/>
    <property type="evidence" value="ECO:0007669"/>
    <property type="project" value="UniProtKB-KW"/>
</dbReference>
<evidence type="ECO:0000256" key="1">
    <source>
        <dbReference type="ARBA" id="ARBA00004496"/>
    </source>
</evidence>
<evidence type="ECO:0000256" key="5">
    <source>
        <dbReference type="ARBA" id="ARBA00023015"/>
    </source>
</evidence>
<keyword evidence="6" id="KW-0238">DNA-binding</keyword>
<dbReference type="InterPro" id="IPR001789">
    <property type="entry name" value="Sig_transdc_resp-reg_receiver"/>
</dbReference>
<dbReference type="PANTHER" id="PTHR42713:SF3">
    <property type="entry name" value="TRANSCRIPTIONAL REGULATORY PROTEIN HPTR"/>
    <property type="match status" value="1"/>
</dbReference>
<dbReference type="PRINTS" id="PR00032">
    <property type="entry name" value="HTHARAC"/>
</dbReference>
<feature type="domain" description="HTH araC/xylS-type" evidence="10">
    <location>
        <begin position="424"/>
        <end position="522"/>
    </location>
</feature>
<name>A0A5S5CKC9_9BACL</name>
<dbReference type="CDD" id="cd17536">
    <property type="entry name" value="REC_YesN-like"/>
    <property type="match status" value="1"/>
</dbReference>
<evidence type="ECO:0000256" key="2">
    <source>
        <dbReference type="ARBA" id="ARBA00022490"/>
    </source>
</evidence>
<dbReference type="PROSITE" id="PS50110">
    <property type="entry name" value="RESPONSE_REGULATORY"/>
    <property type="match status" value="1"/>
</dbReference>
<dbReference type="GO" id="GO:0003700">
    <property type="term" value="F:DNA-binding transcription factor activity"/>
    <property type="evidence" value="ECO:0007669"/>
    <property type="project" value="InterPro"/>
</dbReference>
<evidence type="ECO:0000256" key="7">
    <source>
        <dbReference type="ARBA" id="ARBA00023163"/>
    </source>
</evidence>
<dbReference type="PROSITE" id="PS00041">
    <property type="entry name" value="HTH_ARAC_FAMILY_1"/>
    <property type="match status" value="1"/>
</dbReference>
<accession>A0A5S5CKC9</accession>
<keyword evidence="5" id="KW-0805">Transcription regulation</keyword>
<dbReference type="InterPro" id="IPR009057">
    <property type="entry name" value="Homeodomain-like_sf"/>
</dbReference>
<evidence type="ECO:0000256" key="4">
    <source>
        <dbReference type="ARBA" id="ARBA00023012"/>
    </source>
</evidence>
<evidence type="ECO:0000256" key="8">
    <source>
        <dbReference type="PROSITE-ProRule" id="PRU00169"/>
    </source>
</evidence>
<keyword evidence="4" id="KW-0902">Two-component regulatory system</keyword>
<dbReference type="PANTHER" id="PTHR42713">
    <property type="entry name" value="HISTIDINE KINASE-RELATED"/>
    <property type="match status" value="1"/>
</dbReference>
<dbReference type="InterPro" id="IPR011006">
    <property type="entry name" value="CheY-like_superfamily"/>
</dbReference>
<feature type="modified residue" description="4-aspartylphosphate" evidence="8">
    <location>
        <position position="55"/>
    </location>
</feature>
<dbReference type="AlphaFoldDB" id="A0A5S5CKC9"/>
<evidence type="ECO:0000313" key="12">
    <source>
        <dbReference type="EMBL" id="TYP79185.1"/>
    </source>
</evidence>
<evidence type="ECO:0000256" key="6">
    <source>
        <dbReference type="ARBA" id="ARBA00023125"/>
    </source>
</evidence>
<gene>
    <name evidence="12" type="ORF">BCM02_101301</name>
</gene>
<evidence type="ECO:0000256" key="9">
    <source>
        <dbReference type="SAM" id="Coils"/>
    </source>
</evidence>
<sequence length="524" mass="59656">MYTILIVDDEKLELEAFSENVPWASMGIRVIGTAKNGREALELTQRLSPDIILTDVRMPIMDGLEFAKRAKQHDKKVKIVFLSGHDEFQYIKTALAVEASGYLLKPIDMEELSQLMEKVKAKCEEAKMNAQSEEMAKDKLLRLLMTEDSPEQRSILAARLHQLDRAGLPQFAAYRAAYLAIGHVDDVGESLESGKPVLDPLQNSVREALFRSLRALGFQGRCLDWEAGSFAAFFRSEPDDVDEAIWERLQQLMAEDFPIRLTVGLSRMGERLEDACALFRESRQAYEHVFYEGAGSLLAAGRLPEFVTAEIDVEETKSNLCRFIGHEQAEETEAEVARFFRELRDRRVHRHLVRAAAVRLVSGVQRHFGAAMKELSLPLTNSEWTIMDERATMADIEAHARDVCHRLVMALSEKDKDRHQQIVRRIRAIIESSYHKPLTVEDIAREVYLSPNYIRSLFKEKTGQTILEVITGKRMEQASLLLGDKSLKIHEISSRVGYENVSYFCSVFQKTTGLTPNSYRKQIC</sequence>
<dbReference type="InterPro" id="IPR051552">
    <property type="entry name" value="HptR"/>
</dbReference>
<dbReference type="Gene3D" id="1.10.10.60">
    <property type="entry name" value="Homeodomain-like"/>
    <property type="match status" value="2"/>
</dbReference>
<protein>
    <submittedName>
        <fullName evidence="12">Two-component system response regulator YesN</fullName>
    </submittedName>
</protein>
<dbReference type="GO" id="GO:0005737">
    <property type="term" value="C:cytoplasm"/>
    <property type="evidence" value="ECO:0007669"/>
    <property type="project" value="UniProtKB-SubCell"/>
</dbReference>
<evidence type="ECO:0000313" key="13">
    <source>
        <dbReference type="Proteomes" id="UP000323257"/>
    </source>
</evidence>
<evidence type="ECO:0000259" key="11">
    <source>
        <dbReference type="PROSITE" id="PS50110"/>
    </source>
</evidence>
<keyword evidence="3 8" id="KW-0597">Phosphoprotein</keyword>
<dbReference type="Pfam" id="PF12833">
    <property type="entry name" value="HTH_18"/>
    <property type="match status" value="1"/>
</dbReference>
<keyword evidence="7" id="KW-0804">Transcription</keyword>
<reference evidence="12 13" key="1">
    <citation type="submission" date="2019-07" db="EMBL/GenBank/DDBJ databases">
        <title>Genomic Encyclopedia of Type Strains, Phase III (KMG-III): the genomes of soil and plant-associated and newly described type strains.</title>
        <authorList>
            <person name="Whitman W."/>
        </authorList>
    </citation>
    <scope>NUCLEOTIDE SEQUENCE [LARGE SCALE GENOMIC DNA]</scope>
    <source>
        <strain evidence="12 13">BL24</strain>
    </source>
</reference>
<dbReference type="SMART" id="SM00448">
    <property type="entry name" value="REC"/>
    <property type="match status" value="1"/>
</dbReference>
<dbReference type="Pfam" id="PF00072">
    <property type="entry name" value="Response_reg"/>
    <property type="match status" value="1"/>
</dbReference>
<dbReference type="InterPro" id="IPR018062">
    <property type="entry name" value="HTH_AraC-typ_CS"/>
</dbReference>
<dbReference type="EMBL" id="VNHS01000001">
    <property type="protein sequence ID" value="TYP79185.1"/>
    <property type="molecule type" value="Genomic_DNA"/>
</dbReference>
<feature type="domain" description="Response regulatory" evidence="11">
    <location>
        <begin position="3"/>
        <end position="120"/>
    </location>
</feature>
<keyword evidence="9" id="KW-0175">Coiled coil</keyword>
<keyword evidence="13" id="KW-1185">Reference proteome</keyword>
<dbReference type="InterPro" id="IPR018060">
    <property type="entry name" value="HTH_AraC"/>
</dbReference>
<dbReference type="SUPFAM" id="SSF52172">
    <property type="entry name" value="CheY-like"/>
    <property type="match status" value="1"/>
</dbReference>
<organism evidence="12 13">
    <name type="scientific">Paenibacillus methanolicus</name>
    <dbReference type="NCBI Taxonomy" id="582686"/>
    <lineage>
        <taxon>Bacteria</taxon>
        <taxon>Bacillati</taxon>
        <taxon>Bacillota</taxon>
        <taxon>Bacilli</taxon>
        <taxon>Bacillales</taxon>
        <taxon>Paenibacillaceae</taxon>
        <taxon>Paenibacillus</taxon>
    </lineage>
</organism>
<evidence type="ECO:0000259" key="10">
    <source>
        <dbReference type="PROSITE" id="PS01124"/>
    </source>
</evidence>
<dbReference type="PROSITE" id="PS01124">
    <property type="entry name" value="HTH_ARAC_FAMILY_2"/>
    <property type="match status" value="1"/>
</dbReference>
<comment type="caution">
    <text evidence="12">The sequence shown here is derived from an EMBL/GenBank/DDBJ whole genome shotgun (WGS) entry which is preliminary data.</text>
</comment>
<evidence type="ECO:0000256" key="3">
    <source>
        <dbReference type="ARBA" id="ARBA00022553"/>
    </source>
</evidence>
<dbReference type="SMART" id="SM00342">
    <property type="entry name" value="HTH_ARAC"/>
    <property type="match status" value="1"/>
</dbReference>
<dbReference type="OrthoDB" id="9794370at2"/>
<dbReference type="InterPro" id="IPR020449">
    <property type="entry name" value="Tscrpt_reg_AraC-type_HTH"/>
</dbReference>
<dbReference type="GO" id="GO:0043565">
    <property type="term" value="F:sequence-specific DNA binding"/>
    <property type="evidence" value="ECO:0007669"/>
    <property type="project" value="InterPro"/>
</dbReference>